<dbReference type="InterPro" id="IPR006179">
    <property type="entry name" value="5_nucleotidase/apyrase"/>
</dbReference>
<dbReference type="InterPro" id="IPR006146">
    <property type="entry name" value="5'-Nucleotdase_CS"/>
</dbReference>
<evidence type="ECO:0000256" key="1">
    <source>
        <dbReference type="SAM" id="MobiDB-lite"/>
    </source>
</evidence>
<evidence type="ECO:0000313" key="4">
    <source>
        <dbReference type="EMBL" id="OKH20754.1"/>
    </source>
</evidence>
<dbReference type="Proteomes" id="UP000185984">
    <property type="component" value="Unassembled WGS sequence"/>
</dbReference>
<dbReference type="Pfam" id="PF02872">
    <property type="entry name" value="5_nucleotid_C"/>
    <property type="match status" value="1"/>
</dbReference>
<dbReference type="SUPFAM" id="SSF51120">
    <property type="entry name" value="beta-Roll"/>
    <property type="match status" value="1"/>
</dbReference>
<sequence>MDSFKFQLLHAADLEAGISSLEDAPRFSAIVNGLESEFPDQTLLISSGDNYIPGPFLFAGGDPSLVDVLGNPSAGRADIALMNAIGFDASALGNHEFDLGTNFIATLLAADGDYPGTQFPYLSANIDVSTDSNLAPFVVPDGQPPQSNSIAKSVVFELEGEFVGVVGATTPLLDTISSPGDVTIIPPDPEDFDALAAEIQTAVDELTAQGVNKIILTAHLQQLSVELAIAERLRDVDIIIAGGSDTILADETDRLREGDEVQGPYPILRQSASGEPIAIVSTDGNYTYVGRLVVEFDSNGILIPDSIDPLISGAYATDEQGVIDLRDLVANPDAVVADSQVVDIVTSVGAVLTEKDGNIFGRTEVFLNGQREDVRTQETNLGNLSAEANLATAREIDDAVVISIKNGGGIRASIGAIGSEEGDRVPPPANELTGKQAGEISQLDIENALRFNNELSLLTLTAEQLVAVLEHGVAATAPGATPGRFPQVAGLSFSFDPNLEAGSRVRSLVVETADTPTIVVQDGELVVDPEQTFRVVTLNFLADGGDGYPFDEFIAQNSELANRVDLIALDIDAGNATFTDPGTEQDALAEYLLANFSEEPYDVADVGPGQDSRIQNLNERSDTVITPLIGASDAISLAPIGTYETGIFDESAAEIVQYDPKTQRLFVVNANQATVDVLDISDPTNIQALDSISSTAFGGIANSVAIFDGVIAVAVENENTQLPGKAVFFDVDGNFLSSVQVGALPDMITFTPDGSKVLVANEGEPNDDYTIDPEGSVSIIDVSGGFENLTQDNVTTADFRAYNDRRDELIAAGVRIFGPNATVAQDLEPEYIQVSADSTTAWIALQENNALAVLDIASGEVTDILPLGFKDHSLPGNGLDVSDRDGAINIANWPIKGMYQPDGFATYEVDGETYIVTANEGDARDYDGYSEEARIKDLVLDPVAFPNAAELQADEALGRLTVTTANGDTDGDGDFDELYVFGGRSFAIWDTQGNLVYESQDDFEKIIAETYPQFFNSNHRENSFDTRSDDKGPEPEDVAIGEINGRFYAFIGLERVGGIMTYDITDPTAPQFVQYINNRDFSGDPAQGTAGDLGTEGIIFISAEDSPNGKPLVVTANEVSGTTTVFEITVKGDGTPEPTGELIFGTEGDDELFANTRDTVFAGAGNDIIDAATGGGGNQLYGGDGDDELFAGSNDRLFGEAGNDILNAAVGSGKNRLYGGEGNDTLIGGTGDRLFAGSGDDVLFAGQGDNLLNGGAGADQFWIAYNGLPNSVNAIADFQVGIDIIGIGGLSKVNNFSDLTLTQNGADTLINVSNTDLAILRGIQATSLNANSFEFA</sequence>
<dbReference type="GO" id="GO:0005509">
    <property type="term" value="F:calcium ion binding"/>
    <property type="evidence" value="ECO:0007669"/>
    <property type="project" value="InterPro"/>
</dbReference>
<dbReference type="Pfam" id="PF00353">
    <property type="entry name" value="HemolysinCabind"/>
    <property type="match status" value="3"/>
</dbReference>
<accession>A0A1U7HB14</accession>
<dbReference type="Pfam" id="PF22494">
    <property type="entry name" value="choice_anch_I"/>
    <property type="match status" value="1"/>
</dbReference>
<dbReference type="SUPFAM" id="SSF101898">
    <property type="entry name" value="NHL repeat"/>
    <property type="match status" value="1"/>
</dbReference>
<dbReference type="GO" id="GO:0009166">
    <property type="term" value="P:nucleotide catabolic process"/>
    <property type="evidence" value="ECO:0007669"/>
    <property type="project" value="InterPro"/>
</dbReference>
<dbReference type="InterPro" id="IPR008334">
    <property type="entry name" value="5'-Nucleotdase_C"/>
</dbReference>
<dbReference type="InterPro" id="IPR055188">
    <property type="entry name" value="Choice_anch_I"/>
</dbReference>
<dbReference type="InterPro" id="IPR001343">
    <property type="entry name" value="Hemolysn_Ca-bd"/>
</dbReference>
<dbReference type="RefSeq" id="WP_073551726.1">
    <property type="nucleotide sequence ID" value="NZ_CAWMVK010000029.1"/>
</dbReference>
<evidence type="ECO:0000259" key="2">
    <source>
        <dbReference type="Pfam" id="PF02872"/>
    </source>
</evidence>
<name>A0A1U7HB14_9CHRO</name>
<dbReference type="STRING" id="247279.NIES1031_22840"/>
<dbReference type="EMBL" id="MRCC01000035">
    <property type="protein sequence ID" value="OKH20754.1"/>
    <property type="molecule type" value="Genomic_DNA"/>
</dbReference>
<dbReference type="Gene3D" id="2.150.10.10">
    <property type="entry name" value="Serralysin-like metalloprotease, C-terminal"/>
    <property type="match status" value="2"/>
</dbReference>
<dbReference type="SUPFAM" id="SSF56300">
    <property type="entry name" value="Metallo-dependent phosphatases"/>
    <property type="match status" value="1"/>
</dbReference>
<dbReference type="PANTHER" id="PTHR46928:SF1">
    <property type="entry name" value="MESENCHYME-SPECIFIC CELL SURFACE GLYCOPROTEIN"/>
    <property type="match status" value="1"/>
</dbReference>
<dbReference type="PANTHER" id="PTHR46928">
    <property type="entry name" value="MESENCHYME-SPECIFIC CELL SURFACE GLYCOPROTEIN"/>
    <property type="match status" value="1"/>
</dbReference>
<dbReference type="PROSITE" id="PS00786">
    <property type="entry name" value="5_NUCLEOTIDASE_2"/>
    <property type="match status" value="1"/>
</dbReference>
<dbReference type="OrthoDB" id="9768561at2"/>
<dbReference type="PRINTS" id="PR00313">
    <property type="entry name" value="CABNDNGRPT"/>
</dbReference>
<dbReference type="SUPFAM" id="SSF55816">
    <property type="entry name" value="5'-nucleotidase (syn. UDP-sugar hydrolase), C-terminal domain"/>
    <property type="match status" value="1"/>
</dbReference>
<feature type="region of interest" description="Disordered" evidence="1">
    <location>
        <begin position="1018"/>
        <end position="1037"/>
    </location>
</feature>
<dbReference type="InterPro" id="IPR029052">
    <property type="entry name" value="Metallo-depent_PP-like"/>
</dbReference>
<dbReference type="PRINTS" id="PR01607">
    <property type="entry name" value="APYRASEFAMLY"/>
</dbReference>
<feature type="domain" description="5'-Nucleotidase C-terminal" evidence="2">
    <location>
        <begin position="361"/>
        <end position="549"/>
    </location>
</feature>
<feature type="compositionally biased region" description="Basic and acidic residues" evidence="1">
    <location>
        <begin position="1018"/>
        <end position="1034"/>
    </location>
</feature>
<evidence type="ECO:0000313" key="5">
    <source>
        <dbReference type="Proteomes" id="UP000185984"/>
    </source>
</evidence>
<dbReference type="Gene3D" id="3.90.780.10">
    <property type="entry name" value="5'-Nucleotidase, C-terminal domain"/>
    <property type="match status" value="1"/>
</dbReference>
<protein>
    <submittedName>
        <fullName evidence="4">Bifunctional metallophosphatase/5'-nucleotidase</fullName>
    </submittedName>
</protein>
<comment type="caution">
    <text evidence="4">The sequence shown here is derived from an EMBL/GenBank/DDBJ whole genome shotgun (WGS) entry which is preliminary data.</text>
</comment>
<dbReference type="InterPro" id="IPR036907">
    <property type="entry name" value="5'-Nucleotdase_C_sf"/>
</dbReference>
<keyword evidence="5" id="KW-1185">Reference proteome</keyword>
<proteinExistence type="predicted"/>
<gene>
    <name evidence="4" type="ORF">NIES1031_22840</name>
</gene>
<dbReference type="GO" id="GO:0000166">
    <property type="term" value="F:nucleotide binding"/>
    <property type="evidence" value="ECO:0007669"/>
    <property type="project" value="InterPro"/>
</dbReference>
<dbReference type="Gene3D" id="2.130.10.10">
    <property type="entry name" value="YVTN repeat-like/Quinoprotein amine dehydrogenase"/>
    <property type="match status" value="1"/>
</dbReference>
<dbReference type="InterPro" id="IPR011049">
    <property type="entry name" value="Serralysin-like_metalloprot_C"/>
</dbReference>
<organism evidence="4 5">
    <name type="scientific">Chroogloeocystis siderophila 5.2 s.c.1</name>
    <dbReference type="NCBI Taxonomy" id="247279"/>
    <lineage>
        <taxon>Bacteria</taxon>
        <taxon>Bacillati</taxon>
        <taxon>Cyanobacteriota</taxon>
        <taxon>Cyanophyceae</taxon>
        <taxon>Oscillatoriophycideae</taxon>
        <taxon>Chroococcales</taxon>
        <taxon>Chroococcaceae</taxon>
        <taxon>Chroogloeocystis</taxon>
    </lineage>
</organism>
<dbReference type="GO" id="GO:0016788">
    <property type="term" value="F:hydrolase activity, acting on ester bonds"/>
    <property type="evidence" value="ECO:0007669"/>
    <property type="project" value="InterPro"/>
</dbReference>
<dbReference type="InterPro" id="IPR015943">
    <property type="entry name" value="WD40/YVTN_repeat-like_dom_sf"/>
</dbReference>
<dbReference type="Gene3D" id="3.60.21.10">
    <property type="match status" value="1"/>
</dbReference>
<dbReference type="NCBIfam" id="NF038117">
    <property type="entry name" value="choice_anch_I"/>
    <property type="match status" value="1"/>
</dbReference>
<dbReference type="InterPro" id="IPR011044">
    <property type="entry name" value="Quino_amine_DH_bsu"/>
</dbReference>
<evidence type="ECO:0000259" key="3">
    <source>
        <dbReference type="Pfam" id="PF22494"/>
    </source>
</evidence>
<reference evidence="4 5" key="1">
    <citation type="submission" date="2016-11" db="EMBL/GenBank/DDBJ databases">
        <title>Draft Genome Sequences of Nine Cyanobacterial Strains from Diverse Habitats.</title>
        <authorList>
            <person name="Zhu T."/>
            <person name="Hou S."/>
            <person name="Lu X."/>
            <person name="Hess W.R."/>
        </authorList>
    </citation>
    <scope>NUCLEOTIDE SEQUENCE [LARGE SCALE GENOMIC DNA]</scope>
    <source>
        <strain evidence="4 5">5.2 s.c.1</strain>
    </source>
</reference>
<feature type="domain" description="Choice-of-anchor I" evidence="3">
    <location>
        <begin position="651"/>
        <end position="1128"/>
    </location>
</feature>
<dbReference type="InterPro" id="IPR052956">
    <property type="entry name" value="Mesenchyme-surface_protein"/>
</dbReference>
<dbReference type="SUPFAM" id="SSF50969">
    <property type="entry name" value="YVTN repeat-like/Quinoprotein amine dehydrogenase"/>
    <property type="match status" value="1"/>
</dbReference>